<dbReference type="InterPro" id="IPR015422">
    <property type="entry name" value="PyrdxlP-dep_Trfase_small"/>
</dbReference>
<evidence type="ECO:0000259" key="6">
    <source>
        <dbReference type="Pfam" id="PF00155"/>
    </source>
</evidence>
<reference evidence="7 8" key="1">
    <citation type="submission" date="2016-04" db="EMBL/GenBank/DDBJ databases">
        <authorList>
            <person name="Evans L.H."/>
            <person name="Alamgir A."/>
            <person name="Owens N."/>
            <person name="Weber N.D."/>
            <person name="Virtaneva K."/>
            <person name="Barbian K."/>
            <person name="Babar A."/>
            <person name="Rosenke K."/>
        </authorList>
    </citation>
    <scope>NUCLEOTIDE SEQUENCE [LARGE SCALE GENOMIC DNA]</scope>
    <source>
        <strain evidence="7 8">CCM 8644</strain>
    </source>
</reference>
<comment type="caution">
    <text evidence="7">The sequence shown here is derived from an EMBL/GenBank/DDBJ whole genome shotgun (WGS) entry which is preliminary data.</text>
</comment>
<dbReference type="GO" id="GO:0005737">
    <property type="term" value="C:cytoplasm"/>
    <property type="evidence" value="ECO:0007669"/>
    <property type="project" value="TreeGrafter"/>
</dbReference>
<organism evidence="7 8">
    <name type="scientific">Pedobacter psychrophilus</name>
    <dbReference type="NCBI Taxonomy" id="1826909"/>
    <lineage>
        <taxon>Bacteria</taxon>
        <taxon>Pseudomonadati</taxon>
        <taxon>Bacteroidota</taxon>
        <taxon>Sphingobacteriia</taxon>
        <taxon>Sphingobacteriales</taxon>
        <taxon>Sphingobacteriaceae</taxon>
        <taxon>Pedobacter</taxon>
    </lineage>
</organism>
<dbReference type="RefSeq" id="WP_068821865.1">
    <property type="nucleotide sequence ID" value="NZ_LWHJ01000022.1"/>
</dbReference>
<protein>
    <submittedName>
        <fullName evidence="7">Methionine aminotransferase</fullName>
    </submittedName>
</protein>
<gene>
    <name evidence="7" type="ORF">A5893_06730</name>
</gene>
<dbReference type="FunFam" id="3.40.640.10:FF:000033">
    <property type="entry name" value="Aspartate aminotransferase"/>
    <property type="match status" value="1"/>
</dbReference>
<keyword evidence="3 7" id="KW-0032">Aminotransferase</keyword>
<evidence type="ECO:0000256" key="1">
    <source>
        <dbReference type="ARBA" id="ARBA00001933"/>
    </source>
</evidence>
<dbReference type="SUPFAM" id="SSF53383">
    <property type="entry name" value="PLP-dependent transferases"/>
    <property type="match status" value="1"/>
</dbReference>
<dbReference type="InterPro" id="IPR051326">
    <property type="entry name" value="Kynurenine-oxoglutarate_AT"/>
</dbReference>
<keyword evidence="4 7" id="KW-0808">Transferase</keyword>
<dbReference type="PANTHER" id="PTHR43807">
    <property type="entry name" value="FI04487P"/>
    <property type="match status" value="1"/>
</dbReference>
<evidence type="ECO:0000256" key="2">
    <source>
        <dbReference type="ARBA" id="ARBA00007441"/>
    </source>
</evidence>
<dbReference type="EMBL" id="LWHJ01000022">
    <property type="protein sequence ID" value="OAQ40632.1"/>
    <property type="molecule type" value="Genomic_DNA"/>
</dbReference>
<dbReference type="InterPro" id="IPR015424">
    <property type="entry name" value="PyrdxlP-dep_Trfase"/>
</dbReference>
<comment type="similarity">
    <text evidence="2">Belongs to the class-I pyridoxal-phosphate-dependent aminotransferase family.</text>
</comment>
<dbReference type="AlphaFoldDB" id="A0A179DIL1"/>
<feature type="domain" description="Aminotransferase class I/classII large" evidence="6">
    <location>
        <begin position="28"/>
        <end position="377"/>
    </location>
</feature>
<evidence type="ECO:0000256" key="3">
    <source>
        <dbReference type="ARBA" id="ARBA00022576"/>
    </source>
</evidence>
<dbReference type="STRING" id="1826909.A5893_06730"/>
<evidence type="ECO:0000256" key="5">
    <source>
        <dbReference type="ARBA" id="ARBA00022898"/>
    </source>
</evidence>
<dbReference type="InterPro" id="IPR015421">
    <property type="entry name" value="PyrdxlP-dep_Trfase_major"/>
</dbReference>
<dbReference type="CDD" id="cd00609">
    <property type="entry name" value="AAT_like"/>
    <property type="match status" value="1"/>
</dbReference>
<keyword evidence="8" id="KW-1185">Reference proteome</keyword>
<accession>A0A179DIL1</accession>
<dbReference type="PANTHER" id="PTHR43807:SF20">
    <property type="entry name" value="FI04487P"/>
    <property type="match status" value="1"/>
</dbReference>
<dbReference type="OrthoDB" id="9802328at2"/>
<dbReference type="Proteomes" id="UP000078459">
    <property type="component" value="Unassembled WGS sequence"/>
</dbReference>
<dbReference type="NCBIfam" id="NF006569">
    <property type="entry name" value="PRK09082.1"/>
    <property type="match status" value="1"/>
</dbReference>
<dbReference type="InterPro" id="IPR004839">
    <property type="entry name" value="Aminotransferase_I/II_large"/>
</dbReference>
<dbReference type="Gene3D" id="3.40.640.10">
    <property type="entry name" value="Type I PLP-dependent aspartate aminotransferase-like (Major domain)"/>
    <property type="match status" value="1"/>
</dbReference>
<dbReference type="GO" id="GO:0030170">
    <property type="term" value="F:pyridoxal phosphate binding"/>
    <property type="evidence" value="ECO:0007669"/>
    <property type="project" value="InterPro"/>
</dbReference>
<proteinExistence type="inferred from homology"/>
<dbReference type="Gene3D" id="3.90.1150.10">
    <property type="entry name" value="Aspartate Aminotransferase, domain 1"/>
    <property type="match status" value="1"/>
</dbReference>
<name>A0A179DIL1_9SPHI</name>
<evidence type="ECO:0000313" key="8">
    <source>
        <dbReference type="Proteomes" id="UP000078459"/>
    </source>
</evidence>
<evidence type="ECO:0000256" key="4">
    <source>
        <dbReference type="ARBA" id="ARBA00022679"/>
    </source>
</evidence>
<evidence type="ECO:0000313" key="7">
    <source>
        <dbReference type="EMBL" id="OAQ40632.1"/>
    </source>
</evidence>
<dbReference type="Pfam" id="PF00155">
    <property type="entry name" value="Aminotran_1_2"/>
    <property type="match status" value="1"/>
</dbReference>
<dbReference type="GO" id="GO:0016212">
    <property type="term" value="F:kynurenine-oxoglutarate transaminase activity"/>
    <property type="evidence" value="ECO:0007669"/>
    <property type="project" value="TreeGrafter"/>
</dbReference>
<comment type="cofactor">
    <cofactor evidence="1">
        <name>pyridoxal 5'-phosphate</name>
        <dbReference type="ChEBI" id="CHEBI:597326"/>
    </cofactor>
</comment>
<sequence>MIHLSSKLPQVTNSIFSEMTALAVKHNAINLSQGFPDFDIDSELIKMVNKEMKDGHNQYAPMPGILGLRHTISKFIENNYQSYYSPEDEITITAGGTQAIYTAIATIIKPNDEAIIFEPAYDCYAPTVKAFGGLVKAFEMQPPLFDIDWDMVKKLVTVNTKLIIINSPQNPTGRLLKQEDIDQLKIITKNTDIFIISDEVYGQIVFDNQEHLSLSKFPELKERTFITASFGKMLHCTGWKIGYCLAPQYLMKEFRKIHQFLVFSVNTPIQHAIDSYLNKNNLDLRLSEFYQNKRDLFRTLLKQTKFTLLPCKGSYFQNVSYQNISDEKDVELATRLVKDFKVACIPNSSFYTKNNDYKTLRFCFAKKDETLEKAVDNLINV</sequence>
<reference evidence="7 8" key="2">
    <citation type="submission" date="2016-06" db="EMBL/GenBank/DDBJ databases">
        <title>Pedobacter psychrophilus sp. nov., isolated from Antarctic fragmentary rock.</title>
        <authorList>
            <person name="Svec P."/>
        </authorList>
    </citation>
    <scope>NUCLEOTIDE SEQUENCE [LARGE SCALE GENOMIC DNA]</scope>
    <source>
        <strain evidence="7 8">CCM 8644</strain>
    </source>
</reference>
<keyword evidence="5" id="KW-0663">Pyridoxal phosphate</keyword>